<dbReference type="Pfam" id="PF03600">
    <property type="entry name" value="CitMHS"/>
    <property type="match status" value="1"/>
</dbReference>
<proteinExistence type="inferred from homology"/>
<comment type="similarity">
    <text evidence="2">Belongs to the SLC13A/DASS transporter (TC 2.A.47) family. NADC subfamily.</text>
</comment>
<keyword evidence="6 7" id="KW-0472">Membrane</keyword>
<accession>A0A1Y4MXB0</accession>
<evidence type="ECO:0000256" key="6">
    <source>
        <dbReference type="ARBA" id="ARBA00023136"/>
    </source>
</evidence>
<feature type="transmembrane region" description="Helical" evidence="7">
    <location>
        <begin position="405"/>
        <end position="424"/>
    </location>
</feature>
<protein>
    <recommendedName>
        <fullName evidence="8">Citrate transporter-like domain-containing protein</fullName>
    </recommendedName>
</protein>
<keyword evidence="3" id="KW-0813">Transport</keyword>
<feature type="transmembrane region" description="Helical" evidence="7">
    <location>
        <begin position="348"/>
        <end position="365"/>
    </location>
</feature>
<feature type="transmembrane region" description="Helical" evidence="7">
    <location>
        <begin position="54"/>
        <end position="87"/>
    </location>
</feature>
<keyword evidence="5 7" id="KW-1133">Transmembrane helix</keyword>
<feature type="transmembrane region" description="Helical" evidence="7">
    <location>
        <begin position="224"/>
        <end position="250"/>
    </location>
</feature>
<evidence type="ECO:0000259" key="8">
    <source>
        <dbReference type="Pfam" id="PF03600"/>
    </source>
</evidence>
<feature type="domain" description="Citrate transporter-like" evidence="8">
    <location>
        <begin position="62"/>
        <end position="420"/>
    </location>
</feature>
<evidence type="ECO:0000313" key="10">
    <source>
        <dbReference type="Proteomes" id="UP000196386"/>
    </source>
</evidence>
<evidence type="ECO:0000256" key="3">
    <source>
        <dbReference type="ARBA" id="ARBA00022448"/>
    </source>
</evidence>
<dbReference type="PANTHER" id="PTHR10283">
    <property type="entry name" value="SOLUTE CARRIER FAMILY 13 MEMBER"/>
    <property type="match status" value="1"/>
</dbReference>
<evidence type="ECO:0000313" key="9">
    <source>
        <dbReference type="EMBL" id="OUP71562.1"/>
    </source>
</evidence>
<feature type="transmembrane region" description="Helical" evidence="7">
    <location>
        <begin position="469"/>
        <end position="494"/>
    </location>
</feature>
<evidence type="ECO:0000256" key="7">
    <source>
        <dbReference type="SAM" id="Phobius"/>
    </source>
</evidence>
<evidence type="ECO:0000256" key="2">
    <source>
        <dbReference type="ARBA" id="ARBA00006772"/>
    </source>
</evidence>
<sequence length="495" mass="53718">MAEMTNFVHPAQQEYKPFKPGYFINSIIGLALIFGFGFLPAIEPLTPLGMKLLGIFLGMVYLFTVCDVTWPSIAAIIALGLSGYCTINEAIAASMGHPVVFQSIMAYLVTGAMQYYGVAEFVARWIISRKCFRGRPMVFTYAYFLAFTFVCIIINSVAMIFLGWTILYGVYRMTGYKRGDKYVTLSLIGLVLSFMMGGAVVPFRSWQYSLVMQYGEAAGIEINFAVFMAVGAIITFGTITLYTLAMKYVFKTDFSKLRDFDPQSLKCEYAHMNKRQTIVLVVNAVVIGVILLASIVPSSSFIYEFFNNTLSTAGIYGIGAIALCLIPLNKKRQPLIEFFDVAAFSMRWEVILMVGATMAVASAVISEQSGLLAFASTALGPLFVGKGPIGVLLIVILLSALLTNIGSNIGFGALLIPMVTPFLAPTGANPVVVGIALIYVVNMGLILPGASAPAAIIHSNTEWMDSKEIYKVLCFSMALTLLVAIPTLVVANAIV</sequence>
<dbReference type="Proteomes" id="UP000196386">
    <property type="component" value="Unassembled WGS sequence"/>
</dbReference>
<feature type="transmembrane region" description="Helical" evidence="7">
    <location>
        <begin position="371"/>
        <end position="398"/>
    </location>
</feature>
<evidence type="ECO:0000256" key="4">
    <source>
        <dbReference type="ARBA" id="ARBA00022692"/>
    </source>
</evidence>
<dbReference type="RefSeq" id="WP_087299155.1">
    <property type="nucleotide sequence ID" value="NZ_NFKP01000001.1"/>
</dbReference>
<dbReference type="AlphaFoldDB" id="A0A1Y4MXB0"/>
<feature type="transmembrane region" description="Helical" evidence="7">
    <location>
        <begin position="436"/>
        <end position="457"/>
    </location>
</feature>
<evidence type="ECO:0000256" key="1">
    <source>
        <dbReference type="ARBA" id="ARBA00004141"/>
    </source>
</evidence>
<dbReference type="PANTHER" id="PTHR10283:SF82">
    <property type="entry name" value="SOLUTE CARRIER FAMILY 13 MEMBER 2"/>
    <property type="match status" value="1"/>
</dbReference>
<gene>
    <name evidence="9" type="ORF">B5F11_01480</name>
</gene>
<feature type="transmembrane region" description="Helical" evidence="7">
    <location>
        <begin position="99"/>
        <end position="118"/>
    </location>
</feature>
<comment type="caution">
    <text evidence="9">The sequence shown here is derived from an EMBL/GenBank/DDBJ whole genome shotgun (WGS) entry which is preliminary data.</text>
</comment>
<keyword evidence="4 7" id="KW-0812">Transmembrane</keyword>
<dbReference type="GO" id="GO:0022857">
    <property type="term" value="F:transmembrane transporter activity"/>
    <property type="evidence" value="ECO:0007669"/>
    <property type="project" value="UniProtKB-ARBA"/>
</dbReference>
<feature type="transmembrane region" description="Helical" evidence="7">
    <location>
        <begin position="21"/>
        <end position="42"/>
    </location>
</feature>
<organism evidence="9 10">
    <name type="scientific">Anaerotruncus colihominis</name>
    <dbReference type="NCBI Taxonomy" id="169435"/>
    <lineage>
        <taxon>Bacteria</taxon>
        <taxon>Bacillati</taxon>
        <taxon>Bacillota</taxon>
        <taxon>Clostridia</taxon>
        <taxon>Eubacteriales</taxon>
        <taxon>Oscillospiraceae</taxon>
        <taxon>Anaerotruncus</taxon>
    </lineage>
</organism>
<evidence type="ECO:0000256" key="5">
    <source>
        <dbReference type="ARBA" id="ARBA00022989"/>
    </source>
</evidence>
<dbReference type="EMBL" id="NFKP01000001">
    <property type="protein sequence ID" value="OUP71562.1"/>
    <property type="molecule type" value="Genomic_DNA"/>
</dbReference>
<feature type="transmembrane region" description="Helical" evidence="7">
    <location>
        <begin position="138"/>
        <end position="171"/>
    </location>
</feature>
<feature type="transmembrane region" description="Helical" evidence="7">
    <location>
        <begin position="309"/>
        <end position="328"/>
    </location>
</feature>
<name>A0A1Y4MXB0_9FIRM</name>
<dbReference type="InterPro" id="IPR004680">
    <property type="entry name" value="Cit_transptr-like_dom"/>
</dbReference>
<comment type="subcellular location">
    <subcellularLocation>
        <location evidence="1">Membrane</location>
        <topology evidence="1">Multi-pass membrane protein</topology>
    </subcellularLocation>
</comment>
<feature type="transmembrane region" description="Helical" evidence="7">
    <location>
        <begin position="278"/>
        <end position="303"/>
    </location>
</feature>
<reference evidence="10" key="1">
    <citation type="submission" date="2017-04" db="EMBL/GenBank/DDBJ databases">
        <title>Function of individual gut microbiota members based on whole genome sequencing of pure cultures obtained from chicken caecum.</title>
        <authorList>
            <person name="Medvecky M."/>
            <person name="Cejkova D."/>
            <person name="Polansky O."/>
            <person name="Karasova D."/>
            <person name="Kubasova T."/>
            <person name="Cizek A."/>
            <person name="Rychlik I."/>
        </authorList>
    </citation>
    <scope>NUCLEOTIDE SEQUENCE [LARGE SCALE GENOMIC DNA]</scope>
    <source>
        <strain evidence="10">An175</strain>
    </source>
</reference>
<feature type="transmembrane region" description="Helical" evidence="7">
    <location>
        <begin position="183"/>
        <end position="204"/>
    </location>
</feature>
<dbReference type="GO" id="GO:0005886">
    <property type="term" value="C:plasma membrane"/>
    <property type="evidence" value="ECO:0007669"/>
    <property type="project" value="TreeGrafter"/>
</dbReference>